<dbReference type="Proteomes" id="UP001177021">
    <property type="component" value="Unassembled WGS sequence"/>
</dbReference>
<sequence length="153" mass="17496">MQHFMLSQFQMPVVGGICQSKELTLNFPVLREYKTFGCTWLGVKRVTLQAPLLEEVSIYRSDIILTTQIEHSYKVIFARCQSHRAAEEIPGGQNDKKFTSSGTILNPFFPPSSSLRMGQKHQFIAAWPNITQFVYCIYLRPKKKKELHASEAA</sequence>
<gene>
    <name evidence="1" type="ORF">MILVUS5_LOCUS4429</name>
</gene>
<proteinExistence type="predicted"/>
<name>A0ACB0IMA1_TRIPR</name>
<organism evidence="1 2">
    <name type="scientific">Trifolium pratense</name>
    <name type="common">Red clover</name>
    <dbReference type="NCBI Taxonomy" id="57577"/>
    <lineage>
        <taxon>Eukaryota</taxon>
        <taxon>Viridiplantae</taxon>
        <taxon>Streptophyta</taxon>
        <taxon>Embryophyta</taxon>
        <taxon>Tracheophyta</taxon>
        <taxon>Spermatophyta</taxon>
        <taxon>Magnoliopsida</taxon>
        <taxon>eudicotyledons</taxon>
        <taxon>Gunneridae</taxon>
        <taxon>Pentapetalae</taxon>
        <taxon>rosids</taxon>
        <taxon>fabids</taxon>
        <taxon>Fabales</taxon>
        <taxon>Fabaceae</taxon>
        <taxon>Papilionoideae</taxon>
        <taxon>50 kb inversion clade</taxon>
        <taxon>NPAAA clade</taxon>
        <taxon>Hologalegina</taxon>
        <taxon>IRL clade</taxon>
        <taxon>Trifolieae</taxon>
        <taxon>Trifolium</taxon>
    </lineage>
</organism>
<accession>A0ACB0IMA1</accession>
<protein>
    <submittedName>
        <fullName evidence="1">Uncharacterized protein</fullName>
    </submittedName>
</protein>
<comment type="caution">
    <text evidence="1">The sequence shown here is derived from an EMBL/GenBank/DDBJ whole genome shotgun (WGS) entry which is preliminary data.</text>
</comment>
<evidence type="ECO:0000313" key="2">
    <source>
        <dbReference type="Proteomes" id="UP001177021"/>
    </source>
</evidence>
<keyword evidence="2" id="KW-1185">Reference proteome</keyword>
<dbReference type="EMBL" id="CASHSV030000001">
    <property type="protein sequence ID" value="CAJ2633295.1"/>
    <property type="molecule type" value="Genomic_DNA"/>
</dbReference>
<reference evidence="1" key="1">
    <citation type="submission" date="2023-10" db="EMBL/GenBank/DDBJ databases">
        <authorList>
            <person name="Rodriguez Cubillos JULIANA M."/>
            <person name="De Vega J."/>
        </authorList>
    </citation>
    <scope>NUCLEOTIDE SEQUENCE</scope>
</reference>
<evidence type="ECO:0000313" key="1">
    <source>
        <dbReference type="EMBL" id="CAJ2633295.1"/>
    </source>
</evidence>